<accession>A0AAE0T4D1</accession>
<protein>
    <submittedName>
        <fullName evidence="2">Uncharacterized protein</fullName>
    </submittedName>
</protein>
<evidence type="ECO:0000313" key="3">
    <source>
        <dbReference type="Proteomes" id="UP001195483"/>
    </source>
</evidence>
<keyword evidence="1" id="KW-0732">Signal</keyword>
<evidence type="ECO:0000256" key="1">
    <source>
        <dbReference type="SAM" id="SignalP"/>
    </source>
</evidence>
<feature type="chain" id="PRO_5042181275" evidence="1">
    <location>
        <begin position="17"/>
        <end position="68"/>
    </location>
</feature>
<dbReference type="Proteomes" id="UP001195483">
    <property type="component" value="Unassembled WGS sequence"/>
</dbReference>
<name>A0AAE0T4D1_9BIVA</name>
<sequence length="68" mass="7429">MLHIVLAALFVAMVMGEGCCPPDAWEGVVGLMIGSVHSKNLHLTKKTEYFIMAGRKQNNSLRMASVPK</sequence>
<comment type="caution">
    <text evidence="2">The sequence shown here is derived from an EMBL/GenBank/DDBJ whole genome shotgun (WGS) entry which is preliminary data.</text>
</comment>
<keyword evidence="3" id="KW-1185">Reference proteome</keyword>
<dbReference type="EMBL" id="JAEAOA010001549">
    <property type="protein sequence ID" value="KAK3603356.1"/>
    <property type="molecule type" value="Genomic_DNA"/>
</dbReference>
<dbReference type="AlphaFoldDB" id="A0AAE0T4D1"/>
<gene>
    <name evidence="2" type="ORF">CHS0354_025962</name>
</gene>
<feature type="signal peptide" evidence="1">
    <location>
        <begin position="1"/>
        <end position="16"/>
    </location>
</feature>
<organism evidence="2 3">
    <name type="scientific">Potamilus streckersoni</name>
    <dbReference type="NCBI Taxonomy" id="2493646"/>
    <lineage>
        <taxon>Eukaryota</taxon>
        <taxon>Metazoa</taxon>
        <taxon>Spiralia</taxon>
        <taxon>Lophotrochozoa</taxon>
        <taxon>Mollusca</taxon>
        <taxon>Bivalvia</taxon>
        <taxon>Autobranchia</taxon>
        <taxon>Heteroconchia</taxon>
        <taxon>Palaeoheterodonta</taxon>
        <taxon>Unionida</taxon>
        <taxon>Unionoidea</taxon>
        <taxon>Unionidae</taxon>
        <taxon>Ambleminae</taxon>
        <taxon>Lampsilini</taxon>
        <taxon>Potamilus</taxon>
    </lineage>
</organism>
<reference evidence="2" key="3">
    <citation type="submission" date="2023-05" db="EMBL/GenBank/DDBJ databases">
        <authorList>
            <person name="Smith C.H."/>
        </authorList>
    </citation>
    <scope>NUCLEOTIDE SEQUENCE</scope>
    <source>
        <strain evidence="2">CHS0354</strain>
        <tissue evidence="2">Mantle</tissue>
    </source>
</reference>
<reference evidence="2" key="1">
    <citation type="journal article" date="2021" name="Genome Biol. Evol.">
        <title>A High-Quality Reference Genome for a Parasitic Bivalve with Doubly Uniparental Inheritance (Bivalvia: Unionida).</title>
        <authorList>
            <person name="Smith C.H."/>
        </authorList>
    </citation>
    <scope>NUCLEOTIDE SEQUENCE</scope>
    <source>
        <strain evidence="2">CHS0354</strain>
    </source>
</reference>
<reference evidence="2" key="2">
    <citation type="journal article" date="2021" name="Genome Biol. Evol.">
        <title>Developing a high-quality reference genome for a parasitic bivalve with doubly uniparental inheritance (Bivalvia: Unionida).</title>
        <authorList>
            <person name="Smith C.H."/>
        </authorList>
    </citation>
    <scope>NUCLEOTIDE SEQUENCE</scope>
    <source>
        <strain evidence="2">CHS0354</strain>
        <tissue evidence="2">Mantle</tissue>
    </source>
</reference>
<proteinExistence type="predicted"/>
<evidence type="ECO:0000313" key="2">
    <source>
        <dbReference type="EMBL" id="KAK3603356.1"/>
    </source>
</evidence>